<evidence type="ECO:0000313" key="12">
    <source>
        <dbReference type="EMBL" id="GAA3750213.1"/>
    </source>
</evidence>
<feature type="transmembrane region" description="Helical" evidence="10">
    <location>
        <begin position="100"/>
        <end position="117"/>
    </location>
</feature>
<dbReference type="Proteomes" id="UP001499884">
    <property type="component" value="Unassembled WGS sequence"/>
</dbReference>
<protein>
    <submittedName>
        <fullName evidence="12">MDR family MFS transporter</fullName>
    </submittedName>
</protein>
<feature type="transmembrane region" description="Helical" evidence="10">
    <location>
        <begin position="321"/>
        <end position="340"/>
    </location>
</feature>
<dbReference type="InterPro" id="IPR020846">
    <property type="entry name" value="MFS_dom"/>
</dbReference>
<proteinExistence type="inferred from homology"/>
<comment type="subcellular location">
    <subcellularLocation>
        <location evidence="1">Cell membrane</location>
        <topology evidence="1">Multi-pass membrane protein</topology>
    </subcellularLocation>
</comment>
<dbReference type="InterPro" id="IPR004638">
    <property type="entry name" value="EmrB-like"/>
</dbReference>
<evidence type="ECO:0000256" key="1">
    <source>
        <dbReference type="ARBA" id="ARBA00004651"/>
    </source>
</evidence>
<feature type="transmembrane region" description="Helical" evidence="10">
    <location>
        <begin position="392"/>
        <end position="416"/>
    </location>
</feature>
<dbReference type="Pfam" id="PF07690">
    <property type="entry name" value="MFS_1"/>
    <property type="match status" value="1"/>
</dbReference>
<feature type="compositionally biased region" description="Low complexity" evidence="9">
    <location>
        <begin position="464"/>
        <end position="473"/>
    </location>
</feature>
<evidence type="ECO:0000256" key="7">
    <source>
        <dbReference type="ARBA" id="ARBA00023136"/>
    </source>
</evidence>
<keyword evidence="8" id="KW-0046">Antibiotic resistance</keyword>
<keyword evidence="5 10" id="KW-0812">Transmembrane</keyword>
<keyword evidence="7 10" id="KW-0472">Membrane</keyword>
<keyword evidence="4" id="KW-1003">Cell membrane</keyword>
<evidence type="ECO:0000313" key="13">
    <source>
        <dbReference type="Proteomes" id="UP001499884"/>
    </source>
</evidence>
<feature type="transmembrane region" description="Helical" evidence="10">
    <location>
        <begin position="422"/>
        <end position="444"/>
    </location>
</feature>
<comment type="similarity">
    <text evidence="2">Belongs to the major facilitator superfamily. EmrB family.</text>
</comment>
<feature type="transmembrane region" description="Helical" evidence="10">
    <location>
        <begin position="157"/>
        <end position="176"/>
    </location>
</feature>
<evidence type="ECO:0000256" key="6">
    <source>
        <dbReference type="ARBA" id="ARBA00022989"/>
    </source>
</evidence>
<feature type="transmembrane region" description="Helical" evidence="10">
    <location>
        <begin position="346"/>
        <end position="371"/>
    </location>
</feature>
<dbReference type="PROSITE" id="PS50850">
    <property type="entry name" value="MFS"/>
    <property type="match status" value="1"/>
</dbReference>
<dbReference type="NCBIfam" id="TIGR00711">
    <property type="entry name" value="efflux_EmrB"/>
    <property type="match status" value="1"/>
</dbReference>
<feature type="domain" description="Major facilitator superfamily (MFS) profile" evidence="11">
    <location>
        <begin position="1"/>
        <end position="449"/>
    </location>
</feature>
<evidence type="ECO:0000259" key="11">
    <source>
        <dbReference type="PROSITE" id="PS50850"/>
    </source>
</evidence>
<dbReference type="PRINTS" id="PR01036">
    <property type="entry name" value="TCRTETB"/>
</dbReference>
<evidence type="ECO:0000256" key="9">
    <source>
        <dbReference type="SAM" id="MobiDB-lite"/>
    </source>
</evidence>
<feature type="region of interest" description="Disordered" evidence="9">
    <location>
        <begin position="451"/>
        <end position="473"/>
    </location>
</feature>
<feature type="transmembrane region" description="Helical" evidence="10">
    <location>
        <begin position="188"/>
        <end position="206"/>
    </location>
</feature>
<dbReference type="SUPFAM" id="SSF103473">
    <property type="entry name" value="MFS general substrate transporter"/>
    <property type="match status" value="1"/>
</dbReference>
<dbReference type="InterPro" id="IPR011701">
    <property type="entry name" value="MFS"/>
</dbReference>
<dbReference type="InterPro" id="IPR036259">
    <property type="entry name" value="MFS_trans_sf"/>
</dbReference>
<dbReference type="PANTHER" id="PTHR42718:SF9">
    <property type="entry name" value="MAJOR FACILITATOR SUPERFAMILY MULTIDRUG TRANSPORTER MFSC"/>
    <property type="match status" value="1"/>
</dbReference>
<organism evidence="12 13">
    <name type="scientific">Streptomyces tremellae</name>
    <dbReference type="NCBI Taxonomy" id="1124239"/>
    <lineage>
        <taxon>Bacteria</taxon>
        <taxon>Bacillati</taxon>
        <taxon>Actinomycetota</taxon>
        <taxon>Actinomycetes</taxon>
        <taxon>Kitasatosporales</taxon>
        <taxon>Streptomycetaceae</taxon>
        <taxon>Streptomyces</taxon>
    </lineage>
</organism>
<sequence>MAVVYVAATFMAVLDTTIVNVALPALGRDLHARADGVGLVSVAYLVSLAVFIPASGWLGDRIGGRRALLGAVALFTAASALCGCSTSLGALVAFRVLQGAGGAVMTPVGLAMLFRVYPPAERVRISGVLALVTALAPALGPILGGVFTTYLSWRFAFFVNVPIGAATLVFGALGLARHAPAHPGRLDVTGLLLSGLGLGSLMYGLAEGPSRGWTALPVAGALGAGAVLLAALAAVELRVPRPLLDLRLLGNRMFACATGLYGLASVAYLGALFLAALFFQDALGLSAVRSGLAVFPSALGVMAGGQLVTRVLYRRFGPRRITAAGLLAMAAALASMARVGGGTDPWQVRLLMLCLGVGVSFVFIPSQAASMATVSKERTGRASSVFNAGKQLGGAVGVALLSTVLSAAGGAAGGGVPAGPDAYRAAFLAAAAAALLAVPVALAVRDADAAPTMTRPRNPRAARRAGAAPEQAD</sequence>
<reference evidence="13" key="1">
    <citation type="journal article" date="2019" name="Int. J. Syst. Evol. Microbiol.">
        <title>The Global Catalogue of Microorganisms (GCM) 10K type strain sequencing project: providing services to taxonomists for standard genome sequencing and annotation.</title>
        <authorList>
            <consortium name="The Broad Institute Genomics Platform"/>
            <consortium name="The Broad Institute Genome Sequencing Center for Infectious Disease"/>
            <person name="Wu L."/>
            <person name="Ma J."/>
        </authorList>
    </citation>
    <scope>NUCLEOTIDE SEQUENCE [LARGE SCALE GENOMIC DNA]</scope>
    <source>
        <strain evidence="13">JCM 30846</strain>
    </source>
</reference>
<evidence type="ECO:0000256" key="8">
    <source>
        <dbReference type="ARBA" id="ARBA00023251"/>
    </source>
</evidence>
<comment type="caution">
    <text evidence="12">The sequence shown here is derived from an EMBL/GenBank/DDBJ whole genome shotgun (WGS) entry which is preliminary data.</text>
</comment>
<dbReference type="PANTHER" id="PTHR42718">
    <property type="entry name" value="MAJOR FACILITATOR SUPERFAMILY MULTIDRUG TRANSPORTER MFSC"/>
    <property type="match status" value="1"/>
</dbReference>
<evidence type="ECO:0000256" key="5">
    <source>
        <dbReference type="ARBA" id="ARBA00022692"/>
    </source>
</evidence>
<feature type="transmembrane region" description="Helical" evidence="10">
    <location>
        <begin position="212"/>
        <end position="233"/>
    </location>
</feature>
<evidence type="ECO:0000256" key="4">
    <source>
        <dbReference type="ARBA" id="ARBA00022475"/>
    </source>
</evidence>
<dbReference type="EMBL" id="BAABEP010000051">
    <property type="protein sequence ID" value="GAA3750213.1"/>
    <property type="molecule type" value="Genomic_DNA"/>
</dbReference>
<feature type="transmembrane region" description="Helical" evidence="10">
    <location>
        <begin position="254"/>
        <end position="279"/>
    </location>
</feature>
<evidence type="ECO:0000256" key="2">
    <source>
        <dbReference type="ARBA" id="ARBA00008537"/>
    </source>
</evidence>
<keyword evidence="3" id="KW-0813">Transport</keyword>
<evidence type="ECO:0000256" key="3">
    <source>
        <dbReference type="ARBA" id="ARBA00022448"/>
    </source>
</evidence>
<feature type="transmembrane region" description="Helical" evidence="10">
    <location>
        <begin position="37"/>
        <end position="59"/>
    </location>
</feature>
<keyword evidence="6 10" id="KW-1133">Transmembrane helix</keyword>
<dbReference type="Gene3D" id="1.20.1720.10">
    <property type="entry name" value="Multidrug resistance protein D"/>
    <property type="match status" value="1"/>
</dbReference>
<dbReference type="Gene3D" id="1.20.1250.20">
    <property type="entry name" value="MFS general substrate transporter like domains"/>
    <property type="match status" value="1"/>
</dbReference>
<name>A0ABP7G284_9ACTN</name>
<feature type="transmembrane region" description="Helical" evidence="10">
    <location>
        <begin position="291"/>
        <end position="309"/>
    </location>
</feature>
<accession>A0ABP7G284</accession>
<gene>
    <name evidence="12" type="ORF">GCM10023082_52750</name>
</gene>
<evidence type="ECO:0000256" key="10">
    <source>
        <dbReference type="SAM" id="Phobius"/>
    </source>
</evidence>
<feature type="transmembrane region" description="Helical" evidence="10">
    <location>
        <begin position="71"/>
        <end position="94"/>
    </location>
</feature>
<keyword evidence="13" id="KW-1185">Reference proteome</keyword>
<feature type="transmembrane region" description="Helical" evidence="10">
    <location>
        <begin position="129"/>
        <end position="151"/>
    </location>
</feature>